<evidence type="ECO:0000313" key="2">
    <source>
        <dbReference type="Proteomes" id="UP000007364"/>
    </source>
</evidence>
<dbReference type="PANTHER" id="PTHR31270">
    <property type="entry name" value="GLUTAMINYL-PEPTIDE CYCLOTRANSFERASE"/>
    <property type="match status" value="1"/>
</dbReference>
<protein>
    <submittedName>
        <fullName evidence="1">Glutamine cyclotransferase</fullName>
    </submittedName>
</protein>
<organism evidence="1 2">
    <name type="scientific">Galbibacter marinus</name>
    <dbReference type="NCBI Taxonomy" id="555500"/>
    <lineage>
        <taxon>Bacteria</taxon>
        <taxon>Pseudomonadati</taxon>
        <taxon>Bacteroidota</taxon>
        <taxon>Flavobacteriia</taxon>
        <taxon>Flavobacteriales</taxon>
        <taxon>Flavobacteriaceae</taxon>
        <taxon>Galbibacter</taxon>
    </lineage>
</organism>
<dbReference type="STRING" id="555500.I215_04410"/>
<keyword evidence="1" id="KW-0808">Transferase</keyword>
<dbReference type="PATRIC" id="fig|555500.3.peg.914"/>
<dbReference type="Pfam" id="PF05096">
    <property type="entry name" value="Glu_cyclase_2"/>
    <property type="match status" value="1"/>
</dbReference>
<proteinExistence type="predicted"/>
<dbReference type="Gene3D" id="2.130.10.10">
    <property type="entry name" value="YVTN repeat-like/Quinoprotein amine dehydrogenase"/>
    <property type="match status" value="1"/>
</dbReference>
<dbReference type="Proteomes" id="UP000007364">
    <property type="component" value="Unassembled WGS sequence"/>
</dbReference>
<dbReference type="SUPFAM" id="SSF50969">
    <property type="entry name" value="YVTN repeat-like/Quinoprotein amine dehydrogenase"/>
    <property type="match status" value="1"/>
</dbReference>
<dbReference type="PROSITE" id="PS51257">
    <property type="entry name" value="PROKAR_LIPOPROTEIN"/>
    <property type="match status" value="1"/>
</dbReference>
<dbReference type="InterPro" id="IPR011044">
    <property type="entry name" value="Quino_amine_DH_bsu"/>
</dbReference>
<dbReference type="EMBL" id="AMSG01000003">
    <property type="protein sequence ID" value="EKF56159.1"/>
    <property type="molecule type" value="Genomic_DNA"/>
</dbReference>
<dbReference type="AlphaFoldDB" id="K2PXG4"/>
<dbReference type="GO" id="GO:0016603">
    <property type="term" value="F:glutaminyl-peptide cyclotransferase activity"/>
    <property type="evidence" value="ECO:0007669"/>
    <property type="project" value="InterPro"/>
</dbReference>
<dbReference type="InterPro" id="IPR015943">
    <property type="entry name" value="WD40/YVTN_repeat-like_dom_sf"/>
</dbReference>
<gene>
    <name evidence="1" type="ORF">I215_04410</name>
</gene>
<reference evidence="1 2" key="1">
    <citation type="journal article" date="2012" name="J. Bacteriol.">
        <title>Genome Sequence of Galbibacter marinum Type Strain ck-I2-15.</title>
        <authorList>
            <person name="Lai Q."/>
            <person name="Li C."/>
            <person name="Shao Z."/>
        </authorList>
    </citation>
    <scope>NUCLEOTIDE SEQUENCE [LARGE SCALE GENOMIC DNA]</scope>
    <source>
        <strain evidence="2">ck-I2-15</strain>
    </source>
</reference>
<comment type="caution">
    <text evidence="1">The sequence shown here is derived from an EMBL/GenBank/DDBJ whole genome shotgun (WGS) entry which is preliminary data.</text>
</comment>
<sequence>MYLPKFFIISFLILSTGSCDSNKTQKNSLFSLSINTPEKEIQQGNVIEIELTNKKNKSIDKIQYTLNGKNVEVSDNKLTLNTEKLGIQDLKALITFEGDTVSVSKKLTVLSNTPPKVYTYEILNTYPHDIKAFTQGLEFHNDTLYESTGRKGQSSLRKVDYRTGKVLQQVDLADTYFGEGITIMDQKIYMLTWLGKKGFVFDLNTFEQLDTFEYGKSKEGWGLTHDPGQKHIYKSDGSDKIWLLDPQTLKEVGFIETVTNTSVFNKANELEYVDGMIYANVYLKDSAMIIDAQTGAIIGVIDFRGLKDQVKQHPNLDVLNGIAYNPRSKTFFVTGKNWDKLFEVSIKEK</sequence>
<keyword evidence="2" id="KW-1185">Reference proteome</keyword>
<dbReference type="eggNOG" id="COG3823">
    <property type="taxonomic scope" value="Bacteria"/>
</dbReference>
<name>K2PXG4_9FLAO</name>
<dbReference type="RefSeq" id="WP_008990755.1">
    <property type="nucleotide sequence ID" value="NZ_AMSG01000003.1"/>
</dbReference>
<dbReference type="InterPro" id="IPR007788">
    <property type="entry name" value="QCT"/>
</dbReference>
<dbReference type="PANTHER" id="PTHR31270:SF1">
    <property type="entry name" value="GLUTAMINYL-PEPTIDE CYCLOTRANSFERASE"/>
    <property type="match status" value="1"/>
</dbReference>
<evidence type="ECO:0000313" key="1">
    <source>
        <dbReference type="EMBL" id="EKF56159.1"/>
    </source>
</evidence>
<accession>K2PXG4</accession>
<dbReference type="OrthoDB" id="9783700at2"/>